<evidence type="ECO:0000313" key="1">
    <source>
        <dbReference type="EMBL" id="GGZ21606.1"/>
    </source>
</evidence>
<comment type="caution">
    <text evidence="1">The sequence shown here is derived from an EMBL/GenBank/DDBJ whole genome shotgun (WGS) entry which is preliminary data.</text>
</comment>
<dbReference type="InterPro" id="IPR032710">
    <property type="entry name" value="NTF2-like_dom_sf"/>
</dbReference>
<keyword evidence="2" id="KW-1185">Reference proteome</keyword>
<dbReference type="Proteomes" id="UP000630936">
    <property type="component" value="Unassembled WGS sequence"/>
</dbReference>
<reference evidence="1" key="2">
    <citation type="submission" date="2020-09" db="EMBL/GenBank/DDBJ databases">
        <authorList>
            <person name="Sun Q."/>
            <person name="Ohkuma M."/>
        </authorList>
    </citation>
    <scope>NUCLEOTIDE SEQUENCE</scope>
    <source>
        <strain evidence="1">JCM 4988</strain>
    </source>
</reference>
<dbReference type="SUPFAM" id="SSF54427">
    <property type="entry name" value="NTF2-like"/>
    <property type="match status" value="1"/>
</dbReference>
<proteinExistence type="predicted"/>
<evidence type="ECO:0008006" key="3">
    <source>
        <dbReference type="Google" id="ProtNLM"/>
    </source>
</evidence>
<dbReference type="Gene3D" id="3.10.450.50">
    <property type="match status" value="1"/>
</dbReference>
<dbReference type="AlphaFoldDB" id="A0A918PSW8"/>
<dbReference type="EMBL" id="BMWG01000002">
    <property type="protein sequence ID" value="GGZ21606.1"/>
    <property type="molecule type" value="Genomic_DNA"/>
</dbReference>
<accession>A0A918PSW8</accession>
<evidence type="ECO:0000313" key="2">
    <source>
        <dbReference type="Proteomes" id="UP000630936"/>
    </source>
</evidence>
<sequence length="120" mass="13534">MECPCLFLLLETPVPLTVEELIDPAVRRFVAAVNAGDRAAFRAALAPGATMADDGSERNLTEWTEKEIFAPRGRMEVESQSEDGRGLVVRFWNEVWGEMRTKWRFLVTDGEITRFETGQA</sequence>
<organism evidence="1 2">
    <name type="scientific">Streptomyces inusitatus</name>
    <dbReference type="NCBI Taxonomy" id="68221"/>
    <lineage>
        <taxon>Bacteria</taxon>
        <taxon>Bacillati</taxon>
        <taxon>Actinomycetota</taxon>
        <taxon>Actinomycetes</taxon>
        <taxon>Kitasatosporales</taxon>
        <taxon>Streptomycetaceae</taxon>
        <taxon>Streptomyces</taxon>
    </lineage>
</organism>
<name>A0A918PSW8_9ACTN</name>
<gene>
    <name evidence="1" type="ORF">GCM10010387_13380</name>
</gene>
<protein>
    <recommendedName>
        <fullName evidence="3">Nuclear transport factor 2 family protein</fullName>
    </recommendedName>
</protein>
<reference evidence="1" key="1">
    <citation type="journal article" date="2014" name="Int. J. Syst. Evol. Microbiol.">
        <title>Complete genome sequence of Corynebacterium casei LMG S-19264T (=DSM 44701T), isolated from a smear-ripened cheese.</title>
        <authorList>
            <consortium name="US DOE Joint Genome Institute (JGI-PGF)"/>
            <person name="Walter F."/>
            <person name="Albersmeier A."/>
            <person name="Kalinowski J."/>
            <person name="Ruckert C."/>
        </authorList>
    </citation>
    <scope>NUCLEOTIDE SEQUENCE</scope>
    <source>
        <strain evidence="1">JCM 4988</strain>
    </source>
</reference>